<proteinExistence type="predicted"/>
<evidence type="ECO:0000313" key="3">
    <source>
        <dbReference type="Proteomes" id="UP000249239"/>
    </source>
</evidence>
<dbReference type="EMBL" id="QKZK01000022">
    <property type="protein sequence ID" value="PZX13809.1"/>
    <property type="molecule type" value="Genomic_DNA"/>
</dbReference>
<sequence length="121" mass="13575">MKTIGEEIKEWQEYLTSYANAEAELFKLRLIDRMTVLFSALITKVVILAFVLVSALLASVALAFWLGDTLKSLPLGFVIVSGAYLVLLVLFVILRQPLVEKPVLSLLLELFFSKPHHDNEA</sequence>
<dbReference type="RefSeq" id="WP_111446342.1">
    <property type="nucleotide sequence ID" value="NZ_QKZK01000022.1"/>
</dbReference>
<feature type="transmembrane region" description="Helical" evidence="1">
    <location>
        <begin position="72"/>
        <end position="94"/>
    </location>
</feature>
<name>A0A2W7PW37_9BACT</name>
<comment type="caution">
    <text evidence="2">The sequence shown here is derived from an EMBL/GenBank/DDBJ whole genome shotgun (WGS) entry which is preliminary data.</text>
</comment>
<feature type="transmembrane region" description="Helical" evidence="1">
    <location>
        <begin position="36"/>
        <end position="66"/>
    </location>
</feature>
<accession>A0A2W7PW37</accession>
<evidence type="ECO:0000256" key="1">
    <source>
        <dbReference type="SAM" id="Phobius"/>
    </source>
</evidence>
<organism evidence="2 3">
    <name type="scientific">Breznakibacter xylanolyticus</name>
    <dbReference type="NCBI Taxonomy" id="990"/>
    <lineage>
        <taxon>Bacteria</taxon>
        <taxon>Pseudomonadati</taxon>
        <taxon>Bacteroidota</taxon>
        <taxon>Bacteroidia</taxon>
        <taxon>Marinilabiliales</taxon>
        <taxon>Marinilabiliaceae</taxon>
        <taxon>Breznakibacter</taxon>
    </lineage>
</organism>
<dbReference type="OrthoDB" id="678770at2"/>
<protein>
    <submittedName>
        <fullName evidence="2">Uncharacterized protein</fullName>
    </submittedName>
</protein>
<keyword evidence="1" id="KW-0812">Transmembrane</keyword>
<dbReference type="Proteomes" id="UP000249239">
    <property type="component" value="Unassembled WGS sequence"/>
</dbReference>
<dbReference type="AlphaFoldDB" id="A0A2W7PW37"/>
<evidence type="ECO:0000313" key="2">
    <source>
        <dbReference type="EMBL" id="PZX13809.1"/>
    </source>
</evidence>
<keyword evidence="1" id="KW-0472">Membrane</keyword>
<keyword evidence="3" id="KW-1185">Reference proteome</keyword>
<keyword evidence="1" id="KW-1133">Transmembrane helix</keyword>
<reference evidence="2 3" key="1">
    <citation type="submission" date="2018-06" db="EMBL/GenBank/DDBJ databases">
        <title>Genomic Encyclopedia of Archaeal and Bacterial Type Strains, Phase II (KMG-II): from individual species to whole genera.</title>
        <authorList>
            <person name="Goeker M."/>
        </authorList>
    </citation>
    <scope>NUCLEOTIDE SEQUENCE [LARGE SCALE GENOMIC DNA]</scope>
    <source>
        <strain evidence="2 3">DSM 6779</strain>
    </source>
</reference>
<gene>
    <name evidence="2" type="ORF">LX69_02487</name>
</gene>